<protein>
    <submittedName>
        <fullName evidence="1">Uncharacterized protein</fullName>
    </submittedName>
</protein>
<dbReference type="OrthoDB" id="9938186at2"/>
<dbReference type="Proteomes" id="UP000094769">
    <property type="component" value="Unassembled WGS sequence"/>
</dbReference>
<reference evidence="1 2" key="1">
    <citation type="submission" date="2016-06" db="EMBL/GenBank/DDBJ databases">
        <title>Genome sequence of endosymbiont of Candidatus Endolucinida thiodiazotropha.</title>
        <authorList>
            <person name="Poehlein A."/>
            <person name="Koenig S."/>
            <person name="Heiden S.E."/>
            <person name="Thuermer A."/>
            <person name="Voget S."/>
            <person name="Daniel R."/>
            <person name="Markert S."/>
            <person name="Gros O."/>
            <person name="Schweder T."/>
        </authorList>
    </citation>
    <scope>NUCLEOTIDE SEQUENCE [LARGE SCALE GENOMIC DNA]</scope>
    <source>
        <strain evidence="1 2">COS</strain>
    </source>
</reference>
<comment type="caution">
    <text evidence="1">The sequence shown here is derived from an EMBL/GenBank/DDBJ whole genome shotgun (WGS) entry which is preliminary data.</text>
</comment>
<dbReference type="RefSeq" id="WP_069123320.1">
    <property type="nucleotide sequence ID" value="NZ_MARB01000007.1"/>
</dbReference>
<evidence type="ECO:0000313" key="1">
    <source>
        <dbReference type="EMBL" id="ODJ88152.1"/>
    </source>
</evidence>
<gene>
    <name evidence="1" type="ORF">CODIS_15630</name>
</gene>
<evidence type="ECO:0000313" key="2">
    <source>
        <dbReference type="Proteomes" id="UP000094769"/>
    </source>
</evidence>
<proteinExistence type="predicted"/>
<dbReference type="AlphaFoldDB" id="A0A7Z1AFQ6"/>
<dbReference type="EMBL" id="MARB01000007">
    <property type="protein sequence ID" value="ODJ88152.1"/>
    <property type="molecule type" value="Genomic_DNA"/>
</dbReference>
<keyword evidence="2" id="KW-1185">Reference proteome</keyword>
<accession>A0A7Z1AFQ6</accession>
<sequence length="128" mass="14815">MRVRAKSTLTMYGLTLIIFSFSMNIMASDPFSELSANHSHRQQWVCDYSRAHNDVLYLRCDDLAHVLNDSLIMEGENQESSTKYIPIWRRPDNESSAIMLVESVLCHQKPQCSVQLKSMFSPRFVVNR</sequence>
<organism evidence="1 2">
    <name type="scientific">Candidatus Thiodiazotropha endolucinida</name>
    <dbReference type="NCBI Taxonomy" id="1655433"/>
    <lineage>
        <taxon>Bacteria</taxon>
        <taxon>Pseudomonadati</taxon>
        <taxon>Pseudomonadota</taxon>
        <taxon>Gammaproteobacteria</taxon>
        <taxon>Chromatiales</taxon>
        <taxon>Sedimenticolaceae</taxon>
        <taxon>Candidatus Thiodiazotropha</taxon>
    </lineage>
</organism>
<name>A0A7Z1AFQ6_9GAMM</name>